<dbReference type="PRINTS" id="PR00411">
    <property type="entry name" value="PNDRDTASEI"/>
</dbReference>
<dbReference type="PRINTS" id="PR00368">
    <property type="entry name" value="FADPNR"/>
</dbReference>
<gene>
    <name evidence="2" type="ORF">SUNI508_04439</name>
</gene>
<proteinExistence type="predicted"/>
<accession>A0ABR2V898</accession>
<dbReference type="PANTHER" id="PTHR43735:SF11">
    <property type="entry name" value="HYPOTHETICAL OXIDOREDUCTASE (EUROFUNG)"/>
    <property type="match status" value="1"/>
</dbReference>
<organism evidence="2 3">
    <name type="scientific">Seiridium unicorne</name>
    <dbReference type="NCBI Taxonomy" id="138068"/>
    <lineage>
        <taxon>Eukaryota</taxon>
        <taxon>Fungi</taxon>
        <taxon>Dikarya</taxon>
        <taxon>Ascomycota</taxon>
        <taxon>Pezizomycotina</taxon>
        <taxon>Sordariomycetes</taxon>
        <taxon>Xylariomycetidae</taxon>
        <taxon>Amphisphaeriales</taxon>
        <taxon>Sporocadaceae</taxon>
        <taxon>Seiridium</taxon>
    </lineage>
</organism>
<dbReference type="InterPro" id="IPR036188">
    <property type="entry name" value="FAD/NAD-bd_sf"/>
</dbReference>
<dbReference type="Pfam" id="PF07992">
    <property type="entry name" value="Pyr_redox_2"/>
    <property type="match status" value="1"/>
</dbReference>
<reference evidence="2 3" key="1">
    <citation type="journal article" date="2024" name="J. Plant Pathol.">
        <title>Sequence and assembly of the genome of Seiridium unicorne, isolate CBS 538.82, causal agent of cypress canker disease.</title>
        <authorList>
            <person name="Scali E."/>
            <person name="Rocca G.D."/>
            <person name="Danti R."/>
            <person name="Garbelotto M."/>
            <person name="Barberini S."/>
            <person name="Baroncelli R."/>
            <person name="Emiliani G."/>
        </authorList>
    </citation>
    <scope>NUCLEOTIDE SEQUENCE [LARGE SCALE GENOMIC DNA]</scope>
    <source>
        <strain evidence="2 3">BM-138-508</strain>
    </source>
</reference>
<dbReference type="InterPro" id="IPR023753">
    <property type="entry name" value="FAD/NAD-binding_dom"/>
</dbReference>
<dbReference type="EMBL" id="JARVKF010000090">
    <property type="protein sequence ID" value="KAK9423145.1"/>
    <property type="molecule type" value="Genomic_DNA"/>
</dbReference>
<dbReference type="SUPFAM" id="SSF51905">
    <property type="entry name" value="FAD/NAD(P)-binding domain"/>
    <property type="match status" value="1"/>
</dbReference>
<evidence type="ECO:0000259" key="1">
    <source>
        <dbReference type="Pfam" id="PF07992"/>
    </source>
</evidence>
<keyword evidence="3" id="KW-1185">Reference proteome</keyword>
<evidence type="ECO:0000313" key="2">
    <source>
        <dbReference type="EMBL" id="KAK9423145.1"/>
    </source>
</evidence>
<feature type="domain" description="FAD/NAD(P)-binding" evidence="1">
    <location>
        <begin position="114"/>
        <end position="332"/>
    </location>
</feature>
<name>A0ABR2V898_9PEZI</name>
<dbReference type="Proteomes" id="UP001408356">
    <property type="component" value="Unassembled WGS sequence"/>
</dbReference>
<sequence length="415" mass="45006">MATTLRNVVVVGGSRQPKSSPAFCPQHIAFCLLSPTATFTTYSHSVPCLGTLGIILCIVVPQQRAHRPSQPRFAVLPSYEHKAFIPYTAAFGSASSPAQHAVIQARVESLRSDRVVLDREWQGSKEIPFEYLVVASGTKLQAPGSMQDDEKSLSVKYFQEYQKRITAANSVIVVGGGAVGVQMVTDLKELYPEKEVTLVHSRNKLMPLYHEQLDGIIKERCQELGVKLVLGSRVVMPSGGLDPNATSIELQNGTKLSAEVIVPAVGQTPNTQFLSGLTPSSKDSLINPANRFIRVKPTLQFQDPKYPNIYAVGDIADSGAHKAARPGAAQAAVVAKNVLAMIEGKEPSEPIVVSPPGIHMSLGLTKNLVFMNPNTAEGETEPMIKHRDDGKRDMGIDKVWVKRGVNVTDPAQYHL</sequence>
<dbReference type="Gene3D" id="3.50.50.100">
    <property type="match status" value="1"/>
</dbReference>
<dbReference type="PANTHER" id="PTHR43735">
    <property type="entry name" value="APOPTOSIS-INDUCING FACTOR 1"/>
    <property type="match status" value="1"/>
</dbReference>
<evidence type="ECO:0000313" key="3">
    <source>
        <dbReference type="Proteomes" id="UP001408356"/>
    </source>
</evidence>
<comment type="caution">
    <text evidence="2">The sequence shown here is derived from an EMBL/GenBank/DDBJ whole genome shotgun (WGS) entry which is preliminary data.</text>
</comment>
<protein>
    <submittedName>
        <fullName evidence="2">FAD/NAD(P)-binding domain-containing protein</fullName>
    </submittedName>
</protein>